<dbReference type="EMBL" id="NQKL01000003">
    <property type="protein sequence ID" value="OZY42838.1"/>
    <property type="molecule type" value="Genomic_DNA"/>
</dbReference>
<evidence type="ECO:0000256" key="1">
    <source>
        <dbReference type="SAM" id="Phobius"/>
    </source>
</evidence>
<accession>A0A266LXP0</accession>
<name>A0A266LXP0_PSEFR</name>
<evidence type="ECO:0000313" key="2">
    <source>
        <dbReference type="EMBL" id="OZY42838.1"/>
    </source>
</evidence>
<comment type="caution">
    <text evidence="2">The sequence shown here is derived from an EMBL/GenBank/DDBJ whole genome shotgun (WGS) entry which is preliminary data.</text>
</comment>
<dbReference type="AlphaFoldDB" id="A0A266LXP0"/>
<feature type="transmembrane region" description="Helical" evidence="1">
    <location>
        <begin position="171"/>
        <end position="194"/>
    </location>
</feature>
<feature type="transmembrane region" description="Helical" evidence="1">
    <location>
        <begin position="138"/>
        <end position="159"/>
    </location>
</feature>
<feature type="transmembrane region" description="Helical" evidence="1">
    <location>
        <begin position="206"/>
        <end position="233"/>
    </location>
</feature>
<protein>
    <recommendedName>
        <fullName evidence="4">EpsG family protein</fullName>
    </recommendedName>
</protein>
<dbReference type="Proteomes" id="UP000216113">
    <property type="component" value="Unassembled WGS sequence"/>
</dbReference>
<reference evidence="2 3" key="1">
    <citation type="submission" date="2017-08" db="EMBL/GenBank/DDBJ databases">
        <title>Genomic and metabolic characterisation of spoilage-associated Pseudomonas species.</title>
        <authorList>
            <person name="Stanborough T."/>
            <person name="Fegan N."/>
            <person name="Powell S.M."/>
            <person name="Singh T."/>
            <person name="Tamplin M.L."/>
            <person name="Chandry P.S."/>
        </authorList>
    </citation>
    <scope>NUCLEOTIDE SEQUENCE [LARGE SCALE GENOMIC DNA]</scope>
    <source>
        <strain evidence="2 3">F1820</strain>
    </source>
</reference>
<gene>
    <name evidence="2" type="ORF">CJF43_04395</name>
</gene>
<evidence type="ECO:0008006" key="4">
    <source>
        <dbReference type="Google" id="ProtNLM"/>
    </source>
</evidence>
<feature type="transmembrane region" description="Helical" evidence="1">
    <location>
        <begin position="239"/>
        <end position="262"/>
    </location>
</feature>
<feature type="transmembrane region" description="Helical" evidence="1">
    <location>
        <begin position="85"/>
        <end position="118"/>
    </location>
</feature>
<keyword evidence="1" id="KW-0812">Transmembrane</keyword>
<evidence type="ECO:0000313" key="3">
    <source>
        <dbReference type="Proteomes" id="UP000216113"/>
    </source>
</evidence>
<organism evidence="2 3">
    <name type="scientific">Pseudomonas fragi</name>
    <dbReference type="NCBI Taxonomy" id="296"/>
    <lineage>
        <taxon>Bacteria</taxon>
        <taxon>Pseudomonadati</taxon>
        <taxon>Pseudomonadota</taxon>
        <taxon>Gammaproteobacteria</taxon>
        <taxon>Pseudomonadales</taxon>
        <taxon>Pseudomonadaceae</taxon>
        <taxon>Pseudomonas</taxon>
    </lineage>
</organism>
<feature type="transmembrane region" description="Helical" evidence="1">
    <location>
        <begin position="61"/>
        <end position="79"/>
    </location>
</feature>
<sequence length="272" mass="31028">MNLTEGFVFYKDSLGTSEPGYFLLSFLFAPILPKDVLFSILNFALFQQLFLWLLKQDVSRYLYPTLYVNFYLLVLAFSAERLKVSLLVFLIAFCFTGLLRVLFLALSVVTHVQVLVLFAATQVRSVNNVLYKLVNGRVGYGFLSLAFMTMLMMVILFLLKDHIESKLGAYYGFWGGPVAVVKPLLFTLLTVFYAKERRFEALLVSLPFAVCAYFIGEERIVIFSYFVFMFYALPVNRGLNVGVAITSFYFSYKGILFLYNLAFFGDGFSSSI</sequence>
<proteinExistence type="predicted"/>
<keyword evidence="1" id="KW-1133">Transmembrane helix</keyword>
<keyword evidence="1" id="KW-0472">Membrane</keyword>